<feature type="repeat" description="RPEL" evidence="2">
    <location>
        <begin position="92"/>
        <end position="117"/>
    </location>
</feature>
<dbReference type="SMART" id="SM00707">
    <property type="entry name" value="RPEL"/>
    <property type="match status" value="4"/>
</dbReference>
<sequence>MYIKKKKKKKKAEDIRAGRRRQESIVLELHQRLLENPQYTEVVAEGIVGKLDNQPTEHASGDEQHWERETWEHETTDESEEDSEEVERRRLLELERKISHRPGQQQLVEKRILYSAEMAPAIQNQAQQLQYGLQRRKSIDDVRALGILPKEGESVLTSKPEQTQQDHIGRRTTIVDLEVQGIVPKGYFSDAEQAIATKRRRKKSIVNDLKERLNQNPDYSMTVARGLLEKALEHNDMRQQLEQNGIMTESPNSMDHTDQYSSANPWSAIRNKLNHRLSERPSKTEMVERYLIFPSYFDNDADTARQEQKKAKKALKQKLNRKLNLKNRPSVLMLEQSGIVPYGAFNNLQQAQKAKKMRRQSISNELEDEISNRLARNELIDLNILHYNDAKENEQEPHSSVDQSQIEYQQKDISNEEAKKETTNQSQPGYRYAYKTKNLQTRQIPELVHRDVRTPLLDSEVLVPEPEINRANIKASSLAFMHVLDVLKQLHSTVLTTANYYIDEMKQKGE</sequence>
<protein>
    <submittedName>
        <fullName evidence="5">Uncharacterized protein</fullName>
    </submittedName>
</protein>
<dbReference type="AlphaFoldDB" id="X6MB93"/>
<feature type="non-terminal residue" evidence="5">
    <location>
        <position position="510"/>
    </location>
</feature>
<reference evidence="5 6" key="1">
    <citation type="journal article" date="2013" name="Curr. Biol.">
        <title>The Genome of the Foraminiferan Reticulomyxa filosa.</title>
        <authorList>
            <person name="Glockner G."/>
            <person name="Hulsmann N."/>
            <person name="Schleicher M."/>
            <person name="Noegel A.A."/>
            <person name="Eichinger L."/>
            <person name="Gallinger C."/>
            <person name="Pawlowski J."/>
            <person name="Sierra R."/>
            <person name="Euteneuer U."/>
            <person name="Pillet L."/>
            <person name="Moustafa A."/>
            <person name="Platzer M."/>
            <person name="Groth M."/>
            <person name="Szafranski K."/>
            <person name="Schliwa M."/>
        </authorList>
    </citation>
    <scope>NUCLEOTIDE SEQUENCE [LARGE SCALE GENOMIC DNA]</scope>
</reference>
<gene>
    <name evidence="5" type="ORF">RFI_26634</name>
</gene>
<dbReference type="InterPro" id="IPR004018">
    <property type="entry name" value="RPEL_repeat"/>
</dbReference>
<evidence type="ECO:0000256" key="4">
    <source>
        <dbReference type="SAM" id="MobiDB-lite"/>
    </source>
</evidence>
<feature type="region of interest" description="Disordered" evidence="4">
    <location>
        <begin position="51"/>
        <end position="86"/>
    </location>
</feature>
<dbReference type="PROSITE" id="PS51073">
    <property type="entry name" value="RPEL"/>
    <property type="match status" value="1"/>
</dbReference>
<name>X6MB93_RETFI</name>
<comment type="caution">
    <text evidence="5">The sequence shown here is derived from an EMBL/GenBank/DDBJ whole genome shotgun (WGS) entry which is preliminary data.</text>
</comment>
<keyword evidence="6" id="KW-1185">Reference proteome</keyword>
<organism evidence="5 6">
    <name type="scientific">Reticulomyxa filosa</name>
    <dbReference type="NCBI Taxonomy" id="46433"/>
    <lineage>
        <taxon>Eukaryota</taxon>
        <taxon>Sar</taxon>
        <taxon>Rhizaria</taxon>
        <taxon>Retaria</taxon>
        <taxon>Foraminifera</taxon>
        <taxon>Monothalamids</taxon>
        <taxon>Reticulomyxidae</taxon>
        <taxon>Reticulomyxa</taxon>
    </lineage>
</organism>
<dbReference type="Pfam" id="PF02755">
    <property type="entry name" value="RPEL"/>
    <property type="match status" value="1"/>
</dbReference>
<evidence type="ECO:0000313" key="5">
    <source>
        <dbReference type="EMBL" id="ETO10742.1"/>
    </source>
</evidence>
<dbReference type="EMBL" id="ASPP01023175">
    <property type="protein sequence ID" value="ETO10742.1"/>
    <property type="molecule type" value="Genomic_DNA"/>
</dbReference>
<evidence type="ECO:0000256" key="3">
    <source>
        <dbReference type="SAM" id="Coils"/>
    </source>
</evidence>
<accession>X6MB93</accession>
<keyword evidence="1" id="KW-0677">Repeat</keyword>
<dbReference type="OrthoDB" id="197676at2759"/>
<feature type="coiled-coil region" evidence="3">
    <location>
        <begin position="301"/>
        <end position="328"/>
    </location>
</feature>
<feature type="compositionally biased region" description="Basic and acidic residues" evidence="4">
    <location>
        <begin position="59"/>
        <end position="76"/>
    </location>
</feature>
<feature type="compositionally biased region" description="Basic and acidic residues" evidence="4">
    <location>
        <begin position="11"/>
        <end position="20"/>
    </location>
</feature>
<keyword evidence="3" id="KW-0175">Coiled coil</keyword>
<dbReference type="Proteomes" id="UP000023152">
    <property type="component" value="Unassembled WGS sequence"/>
</dbReference>
<feature type="compositionally biased region" description="Basic residues" evidence="4">
    <location>
        <begin position="1"/>
        <end position="10"/>
    </location>
</feature>
<dbReference type="Gene3D" id="6.10.140.2040">
    <property type="match status" value="1"/>
</dbReference>
<evidence type="ECO:0000256" key="2">
    <source>
        <dbReference type="PROSITE-ProRule" id="PRU00401"/>
    </source>
</evidence>
<feature type="region of interest" description="Disordered" evidence="4">
    <location>
        <begin position="1"/>
        <end position="20"/>
    </location>
</feature>
<evidence type="ECO:0000256" key="1">
    <source>
        <dbReference type="ARBA" id="ARBA00022737"/>
    </source>
</evidence>
<evidence type="ECO:0000313" key="6">
    <source>
        <dbReference type="Proteomes" id="UP000023152"/>
    </source>
</evidence>
<proteinExistence type="predicted"/>